<dbReference type="EMBL" id="CADCVQ010000128">
    <property type="protein sequence ID" value="CAA9516631.1"/>
    <property type="molecule type" value="Genomic_DNA"/>
</dbReference>
<dbReference type="AlphaFoldDB" id="A0A6J4T894"/>
<reference evidence="1" key="1">
    <citation type="submission" date="2020-02" db="EMBL/GenBank/DDBJ databases">
        <authorList>
            <person name="Meier V. D."/>
        </authorList>
    </citation>
    <scope>NUCLEOTIDE SEQUENCE</scope>
    <source>
        <strain evidence="1">AVDCRST_MAG67</strain>
    </source>
</reference>
<name>A0A6J4T894_9ACTN</name>
<gene>
    <name evidence="1" type="ORF">AVDCRST_MAG67-3085</name>
</gene>
<sequence length="47" mass="5047">MVAVDPPRRAATAYRSARDIRVLHADEPLDLGDVVPGWSPPVGAFFG</sequence>
<proteinExistence type="predicted"/>
<protein>
    <submittedName>
        <fullName evidence="1">Uncharacterized protein</fullName>
    </submittedName>
</protein>
<organism evidence="1">
    <name type="scientific">uncultured Solirubrobacteraceae bacterium</name>
    <dbReference type="NCBI Taxonomy" id="1162706"/>
    <lineage>
        <taxon>Bacteria</taxon>
        <taxon>Bacillati</taxon>
        <taxon>Actinomycetota</taxon>
        <taxon>Thermoleophilia</taxon>
        <taxon>Solirubrobacterales</taxon>
        <taxon>Solirubrobacteraceae</taxon>
        <taxon>environmental samples</taxon>
    </lineage>
</organism>
<evidence type="ECO:0000313" key="1">
    <source>
        <dbReference type="EMBL" id="CAA9516631.1"/>
    </source>
</evidence>
<accession>A0A6J4T894</accession>